<dbReference type="SUPFAM" id="SSF51658">
    <property type="entry name" value="Xylose isomerase-like"/>
    <property type="match status" value="1"/>
</dbReference>
<feature type="compositionally biased region" description="Basic and acidic residues" evidence="2">
    <location>
        <begin position="14"/>
        <end position="26"/>
    </location>
</feature>
<evidence type="ECO:0000259" key="3">
    <source>
        <dbReference type="Pfam" id="PF01261"/>
    </source>
</evidence>
<dbReference type="PANTHER" id="PTHR12110:SF53">
    <property type="entry name" value="BLR5974 PROTEIN"/>
    <property type="match status" value="1"/>
</dbReference>
<feature type="domain" description="Xylose isomerase-like TIM barrel" evidence="3">
    <location>
        <begin position="55"/>
        <end position="262"/>
    </location>
</feature>
<proteinExistence type="predicted"/>
<dbReference type="GO" id="GO:0016853">
    <property type="term" value="F:isomerase activity"/>
    <property type="evidence" value="ECO:0007669"/>
    <property type="project" value="UniProtKB-KW"/>
</dbReference>
<dbReference type="InterPro" id="IPR050312">
    <property type="entry name" value="IolE/XylAMocC-like"/>
</dbReference>
<evidence type="ECO:0000313" key="5">
    <source>
        <dbReference type="Proteomes" id="UP000316252"/>
    </source>
</evidence>
<dbReference type="PANTHER" id="PTHR12110">
    <property type="entry name" value="HYDROXYPYRUVATE ISOMERASE"/>
    <property type="match status" value="1"/>
</dbReference>
<sequence>MVGAPLAARLRPPPRTDLRRDRLRSERTPATVTAALSLNSNTYHGFGVDDAIAGAARNGLRLIELAAVEGYTEHLHSGMSDAELAPVLDALRGEGIRLVGISGSSDIVTAEGRARFVRNLDLARRVGAEYVVTGTGETHGDTTRIDDESAFAQRVRELATAAEERGLDLAIETHGANYATGAAVRRLLDHVGAANVGIAYDTGNTLFYAETDPVDDLRSVVSEVRSVHLKDKRGAPRDWDFPALGDGDLDLDALVRTLAPLRPGGVLPLSIEIEFGPEGPASLDEVDDALARSVRHASALLRSALDGGVR</sequence>
<reference evidence="4 5" key="1">
    <citation type="submission" date="2019-06" db="EMBL/GenBank/DDBJ databases">
        <authorList>
            <person name="Li F."/>
        </authorList>
    </citation>
    <scope>NUCLEOTIDE SEQUENCE [LARGE SCALE GENOMIC DNA]</scope>
    <source>
        <strain evidence="4 5">10F1D-1</strain>
    </source>
</reference>
<dbReference type="InterPro" id="IPR013022">
    <property type="entry name" value="Xyl_isomerase-like_TIM-brl"/>
</dbReference>
<dbReference type="OrthoDB" id="6629724at2"/>
<organism evidence="4 5">
    <name type="scientific">Schumannella soli</name>
    <dbReference type="NCBI Taxonomy" id="2590779"/>
    <lineage>
        <taxon>Bacteria</taxon>
        <taxon>Bacillati</taxon>
        <taxon>Actinomycetota</taxon>
        <taxon>Actinomycetes</taxon>
        <taxon>Micrococcales</taxon>
        <taxon>Microbacteriaceae</taxon>
        <taxon>Schumannella</taxon>
    </lineage>
</organism>
<gene>
    <name evidence="4" type="ORF">FJ657_16650</name>
</gene>
<comment type="caution">
    <text evidence="4">The sequence shown here is derived from an EMBL/GenBank/DDBJ whole genome shotgun (WGS) entry which is preliminary data.</text>
</comment>
<protein>
    <submittedName>
        <fullName evidence="4">Sugar phosphate isomerase/epimerase</fullName>
    </submittedName>
</protein>
<evidence type="ECO:0000256" key="2">
    <source>
        <dbReference type="SAM" id="MobiDB-lite"/>
    </source>
</evidence>
<evidence type="ECO:0000256" key="1">
    <source>
        <dbReference type="ARBA" id="ARBA00023277"/>
    </source>
</evidence>
<name>A0A506XXA3_9MICO</name>
<keyword evidence="5" id="KW-1185">Reference proteome</keyword>
<dbReference type="AlphaFoldDB" id="A0A506XXA3"/>
<dbReference type="EMBL" id="VHQG01000005">
    <property type="protein sequence ID" value="TPW74312.1"/>
    <property type="molecule type" value="Genomic_DNA"/>
</dbReference>
<keyword evidence="1" id="KW-0119">Carbohydrate metabolism</keyword>
<evidence type="ECO:0000313" key="4">
    <source>
        <dbReference type="EMBL" id="TPW74312.1"/>
    </source>
</evidence>
<dbReference type="Pfam" id="PF01261">
    <property type="entry name" value="AP_endonuc_2"/>
    <property type="match status" value="1"/>
</dbReference>
<keyword evidence="4" id="KW-0413">Isomerase</keyword>
<feature type="region of interest" description="Disordered" evidence="2">
    <location>
        <begin position="1"/>
        <end position="26"/>
    </location>
</feature>
<accession>A0A506XXA3</accession>
<dbReference type="InterPro" id="IPR036237">
    <property type="entry name" value="Xyl_isomerase-like_sf"/>
</dbReference>
<dbReference type="Proteomes" id="UP000316252">
    <property type="component" value="Unassembled WGS sequence"/>
</dbReference>
<dbReference type="Gene3D" id="3.20.20.150">
    <property type="entry name" value="Divalent-metal-dependent TIM barrel enzymes"/>
    <property type="match status" value="1"/>
</dbReference>
<feature type="compositionally biased region" description="Low complexity" evidence="2">
    <location>
        <begin position="1"/>
        <end position="10"/>
    </location>
</feature>